<keyword evidence="5" id="KW-0539">Nucleus</keyword>
<dbReference type="GO" id="GO:0007059">
    <property type="term" value="P:chromosome segregation"/>
    <property type="evidence" value="ECO:0007669"/>
    <property type="project" value="TreeGrafter"/>
</dbReference>
<feature type="compositionally biased region" description="Acidic residues" evidence="6">
    <location>
        <begin position="179"/>
        <end position="205"/>
    </location>
</feature>
<evidence type="ECO:0000313" key="9">
    <source>
        <dbReference type="RefSeq" id="XP_019628832.1"/>
    </source>
</evidence>
<dbReference type="GO" id="GO:0003677">
    <property type="term" value="F:DNA binding"/>
    <property type="evidence" value="ECO:0007669"/>
    <property type="project" value="InterPro"/>
</dbReference>
<dbReference type="GO" id="GO:0000278">
    <property type="term" value="P:mitotic cell cycle"/>
    <property type="evidence" value="ECO:0007669"/>
    <property type="project" value="TreeGrafter"/>
</dbReference>
<dbReference type="Pfam" id="PF15511">
    <property type="entry name" value="CENP-T_C"/>
    <property type="match status" value="1"/>
</dbReference>
<evidence type="ECO:0000259" key="7">
    <source>
        <dbReference type="Pfam" id="PF15511"/>
    </source>
</evidence>
<dbReference type="RefSeq" id="XP_019628832.1">
    <property type="nucleotide sequence ID" value="XM_019773273.1"/>
</dbReference>
<feature type="region of interest" description="Disordered" evidence="6">
    <location>
        <begin position="1"/>
        <end position="208"/>
    </location>
</feature>
<protein>
    <submittedName>
        <fullName evidence="9">Centromere protein T-like</fullName>
    </submittedName>
</protein>
<feature type="domain" description="CENP-T/Histone H4 histone fold" evidence="7">
    <location>
        <begin position="247"/>
        <end position="343"/>
    </location>
</feature>
<keyword evidence="8" id="KW-1185">Reference proteome</keyword>
<sequence>MCPEGGESIETPETGDSEDQTAAAVSVAETSTPAVTGGEIRHAVRTEDVQETDSTQGTTSQTEVGASSCEGDDEMSSQEDRNAGSVADVIYTQETLYNERAQSQGESDGEEFVPETQMSVQQDDHPSARDTDQTPGPSSAADDGHSDGEKSADQGEEVLSDDDMFEDRAAGMENRYQNEEVEEDHVIDEQEGDGEEIDDSSEEENNAPGDEFMISSAVEHARSPLKLPAQQQAKPVRQKRRKTPASNNSLPRAYTKSIFSNFCKRPVSKDAMEAVEKGCEKFFHNLSTDLMMYAIHGHRQTIQEADVELLMRRQRFVTEKQSLNSLIEKYLPLEDREQLIPMATSGNKVIPHSSKGNK</sequence>
<feature type="compositionally biased region" description="Basic and acidic residues" evidence="6">
    <location>
        <begin position="122"/>
        <end position="132"/>
    </location>
</feature>
<dbReference type="GeneID" id="109473413"/>
<dbReference type="InterPro" id="IPR035425">
    <property type="entry name" value="CENP-T/H4_C"/>
</dbReference>
<name>A0A6P4ZCK6_BRABE</name>
<dbReference type="AlphaFoldDB" id="A0A6P4ZCK6"/>
<evidence type="ECO:0000256" key="2">
    <source>
        <dbReference type="ARBA" id="ARBA00004286"/>
    </source>
</evidence>
<feature type="compositionally biased region" description="Polar residues" evidence="6">
    <location>
        <begin position="92"/>
        <end position="106"/>
    </location>
</feature>
<dbReference type="OrthoDB" id="10071681at2759"/>
<dbReference type="InterPro" id="IPR028255">
    <property type="entry name" value="CENP-T"/>
</dbReference>
<dbReference type="GO" id="GO:0000776">
    <property type="term" value="C:kinetochore"/>
    <property type="evidence" value="ECO:0007669"/>
    <property type="project" value="InterPro"/>
</dbReference>
<feature type="region of interest" description="Disordered" evidence="6">
    <location>
        <begin position="224"/>
        <end position="251"/>
    </location>
</feature>
<evidence type="ECO:0000256" key="5">
    <source>
        <dbReference type="ARBA" id="ARBA00023242"/>
    </source>
</evidence>
<dbReference type="InterPro" id="IPR009072">
    <property type="entry name" value="Histone-fold"/>
</dbReference>
<dbReference type="PANTHER" id="PTHR46904">
    <property type="entry name" value="CENTROMERE PROTEIN T"/>
    <property type="match status" value="1"/>
</dbReference>
<evidence type="ECO:0000313" key="8">
    <source>
        <dbReference type="Proteomes" id="UP000515135"/>
    </source>
</evidence>
<comment type="subcellular location">
    <subcellularLocation>
        <location evidence="2">Chromosome</location>
    </subcellularLocation>
    <subcellularLocation>
        <location evidence="1">Nucleus</location>
    </subcellularLocation>
</comment>
<dbReference type="GO" id="GO:0046982">
    <property type="term" value="F:protein heterodimerization activity"/>
    <property type="evidence" value="ECO:0007669"/>
    <property type="project" value="InterPro"/>
</dbReference>
<dbReference type="Proteomes" id="UP000515135">
    <property type="component" value="Unplaced"/>
</dbReference>
<evidence type="ECO:0000256" key="3">
    <source>
        <dbReference type="ARBA" id="ARBA00010137"/>
    </source>
</evidence>
<reference evidence="9" key="1">
    <citation type="submission" date="2025-08" db="UniProtKB">
        <authorList>
            <consortium name="RefSeq"/>
        </authorList>
    </citation>
    <scope>IDENTIFICATION</scope>
    <source>
        <tissue evidence="9">Gonad</tissue>
    </source>
</reference>
<evidence type="ECO:0000256" key="1">
    <source>
        <dbReference type="ARBA" id="ARBA00004123"/>
    </source>
</evidence>
<dbReference type="GO" id="GO:0005634">
    <property type="term" value="C:nucleus"/>
    <property type="evidence" value="ECO:0007669"/>
    <property type="project" value="UniProtKB-SubCell"/>
</dbReference>
<feature type="compositionally biased region" description="Basic and acidic residues" evidence="6">
    <location>
        <begin position="39"/>
        <end position="48"/>
    </location>
</feature>
<dbReference type="GO" id="GO:0051382">
    <property type="term" value="P:kinetochore assembly"/>
    <property type="evidence" value="ECO:0007669"/>
    <property type="project" value="InterPro"/>
</dbReference>
<feature type="compositionally biased region" description="Polar residues" evidence="6">
    <location>
        <begin position="52"/>
        <end position="65"/>
    </location>
</feature>
<dbReference type="Gene3D" id="1.10.20.10">
    <property type="entry name" value="Histone, subunit A"/>
    <property type="match status" value="1"/>
</dbReference>
<feature type="compositionally biased region" description="Low complexity" evidence="6">
    <location>
        <begin position="21"/>
        <end position="36"/>
    </location>
</feature>
<accession>A0A6P4ZCK6</accession>
<evidence type="ECO:0000256" key="4">
    <source>
        <dbReference type="ARBA" id="ARBA00022454"/>
    </source>
</evidence>
<gene>
    <name evidence="9" type="primary">LOC109473413</name>
</gene>
<dbReference type="CDD" id="cd22920">
    <property type="entry name" value="HFD_CENP-T"/>
    <property type="match status" value="1"/>
</dbReference>
<feature type="compositionally biased region" description="Acidic residues" evidence="6">
    <location>
        <begin position="154"/>
        <end position="165"/>
    </location>
</feature>
<feature type="compositionally biased region" description="Basic and acidic residues" evidence="6">
    <location>
        <begin position="142"/>
        <end position="153"/>
    </location>
</feature>
<proteinExistence type="inferred from homology"/>
<dbReference type="KEGG" id="bbel:109473413"/>
<keyword evidence="4" id="KW-0158">Chromosome</keyword>
<organism evidence="8 9">
    <name type="scientific">Branchiostoma belcheri</name>
    <name type="common">Amphioxus</name>
    <dbReference type="NCBI Taxonomy" id="7741"/>
    <lineage>
        <taxon>Eukaryota</taxon>
        <taxon>Metazoa</taxon>
        <taxon>Chordata</taxon>
        <taxon>Cephalochordata</taxon>
        <taxon>Leptocardii</taxon>
        <taxon>Amphioxiformes</taxon>
        <taxon>Branchiostomatidae</taxon>
        <taxon>Branchiostoma</taxon>
    </lineage>
</organism>
<evidence type="ECO:0000256" key="6">
    <source>
        <dbReference type="SAM" id="MobiDB-lite"/>
    </source>
</evidence>
<dbReference type="PANTHER" id="PTHR46904:SF1">
    <property type="entry name" value="CENTROMERE PROTEIN T"/>
    <property type="match status" value="1"/>
</dbReference>
<dbReference type="SUPFAM" id="SSF47113">
    <property type="entry name" value="Histone-fold"/>
    <property type="match status" value="1"/>
</dbReference>
<comment type="similarity">
    <text evidence="3">Belongs to the CENP-T/CNN1 family.</text>
</comment>